<evidence type="ECO:0000259" key="5">
    <source>
        <dbReference type="PROSITE" id="PS50977"/>
    </source>
</evidence>
<comment type="caution">
    <text evidence="6">The sequence shown here is derived from an EMBL/GenBank/DDBJ whole genome shotgun (WGS) entry which is preliminary data.</text>
</comment>
<dbReference type="PRINTS" id="PR00455">
    <property type="entry name" value="HTHTETR"/>
</dbReference>
<dbReference type="PANTHER" id="PTHR30055:SF234">
    <property type="entry name" value="HTH-TYPE TRANSCRIPTIONAL REGULATOR BETI"/>
    <property type="match status" value="1"/>
</dbReference>
<keyword evidence="2 4" id="KW-0238">DNA-binding</keyword>
<dbReference type="PROSITE" id="PS01081">
    <property type="entry name" value="HTH_TETR_1"/>
    <property type="match status" value="1"/>
</dbReference>
<protein>
    <submittedName>
        <fullName evidence="6">TetR family transcriptional regulator</fullName>
    </submittedName>
</protein>
<keyword evidence="1" id="KW-0805">Transcription regulation</keyword>
<dbReference type="OMA" id="TEMLWRT"/>
<feature type="domain" description="HTH tetR-type" evidence="5">
    <location>
        <begin position="12"/>
        <end position="72"/>
    </location>
</feature>
<evidence type="ECO:0000256" key="2">
    <source>
        <dbReference type="ARBA" id="ARBA00023125"/>
    </source>
</evidence>
<gene>
    <name evidence="6" type="ORF">RMCT_1970</name>
</gene>
<dbReference type="PROSITE" id="PS50977">
    <property type="entry name" value="HTH_TETR_2"/>
    <property type="match status" value="1"/>
</dbReference>
<reference evidence="6 7" key="1">
    <citation type="journal article" date="2016" name="Genome Announc.">
        <title>Draft Genome Sequences of Five Rapidly Growing Mycobacterium Species, M. thermoresistibile, M. fortuitum subsp. acetamidolyticum, M. canariasense, M. brisbanense, and M. novocastrense.</title>
        <authorList>
            <person name="Katahira K."/>
            <person name="Ogura Y."/>
            <person name="Gotoh Y."/>
            <person name="Hayashi T."/>
        </authorList>
    </citation>
    <scope>NUCLEOTIDE SEQUENCE [LARGE SCALE GENOMIC DNA]</scope>
    <source>
        <strain evidence="6 7">JCM6362</strain>
    </source>
</reference>
<evidence type="ECO:0000256" key="4">
    <source>
        <dbReference type="PROSITE-ProRule" id="PRU00335"/>
    </source>
</evidence>
<evidence type="ECO:0000256" key="1">
    <source>
        <dbReference type="ARBA" id="ARBA00023015"/>
    </source>
</evidence>
<dbReference type="Gene3D" id="1.10.10.60">
    <property type="entry name" value="Homeodomain-like"/>
    <property type="match status" value="1"/>
</dbReference>
<dbReference type="OrthoDB" id="5112469at2"/>
<evidence type="ECO:0000313" key="6">
    <source>
        <dbReference type="EMBL" id="GAT15000.1"/>
    </source>
</evidence>
<dbReference type="InterPro" id="IPR023772">
    <property type="entry name" value="DNA-bd_HTH_TetR-type_CS"/>
</dbReference>
<dbReference type="SUPFAM" id="SSF48498">
    <property type="entry name" value="Tetracyclin repressor-like, C-terminal domain"/>
    <property type="match status" value="1"/>
</dbReference>
<organism evidence="6 7">
    <name type="scientific">Mycolicibacterium thermoresistibile</name>
    <name type="common">Mycobacterium thermoresistibile</name>
    <dbReference type="NCBI Taxonomy" id="1797"/>
    <lineage>
        <taxon>Bacteria</taxon>
        <taxon>Bacillati</taxon>
        <taxon>Actinomycetota</taxon>
        <taxon>Actinomycetes</taxon>
        <taxon>Mycobacteriales</taxon>
        <taxon>Mycobacteriaceae</taxon>
        <taxon>Mycolicibacterium</taxon>
    </lineage>
</organism>
<dbReference type="Proteomes" id="UP000069654">
    <property type="component" value="Unassembled WGS sequence"/>
</dbReference>
<dbReference type="InterPro" id="IPR001647">
    <property type="entry name" value="HTH_TetR"/>
</dbReference>
<dbReference type="GO" id="GO:0003700">
    <property type="term" value="F:DNA-binding transcription factor activity"/>
    <property type="evidence" value="ECO:0007669"/>
    <property type="project" value="TreeGrafter"/>
</dbReference>
<dbReference type="RefSeq" id="WP_003923659.1">
    <property type="nucleotide sequence ID" value="NZ_BCTB01000010.1"/>
</dbReference>
<dbReference type="EMBL" id="BCTB01000010">
    <property type="protein sequence ID" value="GAT15000.1"/>
    <property type="molecule type" value="Genomic_DNA"/>
</dbReference>
<keyword evidence="3" id="KW-0804">Transcription</keyword>
<name>A0A100XE80_MYCTH</name>
<proteinExistence type="predicted"/>
<dbReference type="GO" id="GO:0000976">
    <property type="term" value="F:transcription cis-regulatory region binding"/>
    <property type="evidence" value="ECO:0007669"/>
    <property type="project" value="TreeGrafter"/>
</dbReference>
<dbReference type="AlphaFoldDB" id="A0A100XE80"/>
<dbReference type="SUPFAM" id="SSF46689">
    <property type="entry name" value="Homeodomain-like"/>
    <property type="match status" value="1"/>
</dbReference>
<dbReference type="Pfam" id="PF00440">
    <property type="entry name" value="TetR_N"/>
    <property type="match status" value="1"/>
</dbReference>
<dbReference type="STRING" id="1797.RMCT_1970"/>
<evidence type="ECO:0000313" key="7">
    <source>
        <dbReference type="Proteomes" id="UP000069654"/>
    </source>
</evidence>
<dbReference type="InterPro" id="IPR009057">
    <property type="entry name" value="Homeodomain-like_sf"/>
</dbReference>
<feature type="DNA-binding region" description="H-T-H motif" evidence="4">
    <location>
        <begin position="35"/>
        <end position="54"/>
    </location>
</feature>
<reference evidence="7" key="2">
    <citation type="submission" date="2016-02" db="EMBL/GenBank/DDBJ databases">
        <title>Draft genome sequence of five rapidly growing Mycobacterium species.</title>
        <authorList>
            <person name="Katahira K."/>
            <person name="Gotou Y."/>
            <person name="Iida K."/>
            <person name="Ogura Y."/>
            <person name="Hayashi T."/>
        </authorList>
    </citation>
    <scope>NUCLEOTIDE SEQUENCE [LARGE SCALE GENOMIC DNA]</scope>
    <source>
        <strain evidence="7">JCM6362</strain>
    </source>
</reference>
<sequence length="193" mass="21317">MPADNGTARKSDRTRSTILDAARVAFARKGFSGVTIRDITDLAGVTRANFYYYFSDKTELFIELGTDTYREVLAVAESFGEDMSRAGIDEWVARYFAYLDRNGAFVIRSEEDMPDDEAFRATVARSHRRAARALGERIAKAAARPVSTDAAATGLAVMAMLERSWLIHHNGVSDVSLAEVLGAVSEVVWRLVE</sequence>
<accession>A0A100XE80</accession>
<evidence type="ECO:0000256" key="3">
    <source>
        <dbReference type="ARBA" id="ARBA00023163"/>
    </source>
</evidence>
<dbReference type="InterPro" id="IPR036271">
    <property type="entry name" value="Tet_transcr_reg_TetR-rel_C_sf"/>
</dbReference>
<dbReference type="PANTHER" id="PTHR30055">
    <property type="entry name" value="HTH-TYPE TRANSCRIPTIONAL REGULATOR RUTR"/>
    <property type="match status" value="1"/>
</dbReference>
<dbReference type="InterPro" id="IPR050109">
    <property type="entry name" value="HTH-type_TetR-like_transc_reg"/>
</dbReference>
<dbReference type="Gene3D" id="1.10.357.10">
    <property type="entry name" value="Tetracycline Repressor, domain 2"/>
    <property type="match status" value="1"/>
</dbReference>